<sequence>MKKYFSVLKEKNFALFWLGLLISNFGDIFTYLSLTWLILEINGSAFSLGLTLLAYELPPVFMAPIAGYYLDQYRVEKVIIVESLLRALFISAIPITYKLNILNLWILMLLIALSSGLSAISRAGNNIMIPHLISSENLVTANSLKSIQYRIARLIAPAVAGILIDIIGSANLMFVDSATFLLIAFIFYLIMVNSKRFVPDIEKKDNIMNIWKNNREGLAYIYKNKALLIIIFIFFIWNFTLWGTLAVGFPVFIKQELLLGAKNLGLIMSLSSGALLIGSFIIGAVEWKVNLGKVLVGIIMIHGLLYIGVGLSSNILQMAVFVVLAGLILSPVDILYSTFLQTSVPEKLQGRVFSICGSASVVGESSGLVVAGFLVGLFGAGKMIVISALCAVLCGFVFIWHPTIRMENKVYKDVTVQ</sequence>
<dbReference type="CDD" id="cd06173">
    <property type="entry name" value="MFS_MefA_like"/>
    <property type="match status" value="1"/>
</dbReference>
<dbReference type="PANTHER" id="PTHR23513:SF6">
    <property type="entry name" value="MAJOR FACILITATOR SUPERFAMILY ASSOCIATED DOMAIN-CONTAINING PROTEIN"/>
    <property type="match status" value="1"/>
</dbReference>
<accession>A0A3Q9HR69</accession>
<evidence type="ECO:0000256" key="7">
    <source>
        <dbReference type="SAM" id="Phobius"/>
    </source>
</evidence>
<dbReference type="InterPro" id="IPR020846">
    <property type="entry name" value="MFS_dom"/>
</dbReference>
<dbReference type="KEGG" id="aft:BBF96_10215"/>
<dbReference type="AlphaFoldDB" id="A0A3Q9HR69"/>
<dbReference type="SUPFAM" id="SSF103473">
    <property type="entry name" value="MFS general substrate transporter"/>
    <property type="match status" value="1"/>
</dbReference>
<evidence type="ECO:0000256" key="3">
    <source>
        <dbReference type="ARBA" id="ARBA00022475"/>
    </source>
</evidence>
<dbReference type="GO" id="GO:0005886">
    <property type="term" value="C:plasma membrane"/>
    <property type="evidence" value="ECO:0007669"/>
    <property type="project" value="UniProtKB-SubCell"/>
</dbReference>
<feature type="transmembrane region" description="Helical" evidence="7">
    <location>
        <begin position="101"/>
        <end position="120"/>
    </location>
</feature>
<dbReference type="Proteomes" id="UP000267250">
    <property type="component" value="Chromosome"/>
</dbReference>
<keyword evidence="3" id="KW-1003">Cell membrane</keyword>
<evidence type="ECO:0000313" key="9">
    <source>
        <dbReference type="EMBL" id="AZR73725.1"/>
    </source>
</evidence>
<gene>
    <name evidence="9" type="ORF">BBF96_10215</name>
</gene>
<dbReference type="InterPro" id="IPR036259">
    <property type="entry name" value="MFS_trans_sf"/>
</dbReference>
<evidence type="ECO:0000256" key="1">
    <source>
        <dbReference type="ARBA" id="ARBA00004651"/>
    </source>
</evidence>
<dbReference type="EMBL" id="CP016379">
    <property type="protein sequence ID" value="AZR73725.1"/>
    <property type="molecule type" value="Genomic_DNA"/>
</dbReference>
<name>A0A3Q9HR69_9FIRM</name>
<keyword evidence="10" id="KW-1185">Reference proteome</keyword>
<dbReference type="Pfam" id="PF07690">
    <property type="entry name" value="MFS_1"/>
    <property type="match status" value="1"/>
</dbReference>
<evidence type="ECO:0000313" key="10">
    <source>
        <dbReference type="Proteomes" id="UP000267250"/>
    </source>
</evidence>
<evidence type="ECO:0000256" key="6">
    <source>
        <dbReference type="ARBA" id="ARBA00023136"/>
    </source>
</evidence>
<evidence type="ECO:0000256" key="4">
    <source>
        <dbReference type="ARBA" id="ARBA00022692"/>
    </source>
</evidence>
<feature type="transmembrane region" description="Helical" evidence="7">
    <location>
        <begin position="45"/>
        <end position="66"/>
    </location>
</feature>
<feature type="transmembrane region" description="Helical" evidence="7">
    <location>
        <begin position="315"/>
        <end position="340"/>
    </location>
</feature>
<keyword evidence="2" id="KW-0813">Transport</keyword>
<keyword evidence="4 7" id="KW-0812">Transmembrane</keyword>
<keyword evidence="6 7" id="KW-0472">Membrane</keyword>
<feature type="transmembrane region" description="Helical" evidence="7">
    <location>
        <begin position="352"/>
        <end position="377"/>
    </location>
</feature>
<evidence type="ECO:0000256" key="2">
    <source>
        <dbReference type="ARBA" id="ARBA00022448"/>
    </source>
</evidence>
<dbReference type="InterPro" id="IPR011701">
    <property type="entry name" value="MFS"/>
</dbReference>
<dbReference type="PANTHER" id="PTHR23513">
    <property type="entry name" value="INTEGRAL MEMBRANE EFFLUX PROTEIN-RELATED"/>
    <property type="match status" value="1"/>
</dbReference>
<evidence type="ECO:0000259" key="8">
    <source>
        <dbReference type="PROSITE" id="PS50850"/>
    </source>
</evidence>
<feature type="transmembrane region" description="Helical" evidence="7">
    <location>
        <begin position="180"/>
        <end position="198"/>
    </location>
</feature>
<dbReference type="Gene3D" id="1.20.1250.20">
    <property type="entry name" value="MFS general substrate transporter like domains"/>
    <property type="match status" value="1"/>
</dbReference>
<dbReference type="GO" id="GO:0022857">
    <property type="term" value="F:transmembrane transporter activity"/>
    <property type="evidence" value="ECO:0007669"/>
    <property type="project" value="InterPro"/>
</dbReference>
<reference evidence="9 10" key="1">
    <citation type="submission" date="2016-07" db="EMBL/GenBank/DDBJ databases">
        <title>Genome and transcriptome analysis of iron-reducing fermentative bacteria Anoxybacter fermentans.</title>
        <authorList>
            <person name="Zeng X."/>
            <person name="Shao Z."/>
        </authorList>
    </citation>
    <scope>NUCLEOTIDE SEQUENCE [LARGE SCALE GENOMIC DNA]</scope>
    <source>
        <strain evidence="9 10">DY22613</strain>
    </source>
</reference>
<organism evidence="9 10">
    <name type="scientific">Anoxybacter fermentans</name>
    <dbReference type="NCBI Taxonomy" id="1323375"/>
    <lineage>
        <taxon>Bacteria</taxon>
        <taxon>Bacillati</taxon>
        <taxon>Bacillota</taxon>
        <taxon>Clostridia</taxon>
        <taxon>Halanaerobiales</taxon>
        <taxon>Anoxybacter</taxon>
    </lineage>
</organism>
<feature type="domain" description="Major facilitator superfamily (MFS) profile" evidence="8">
    <location>
        <begin position="226"/>
        <end position="417"/>
    </location>
</feature>
<feature type="transmembrane region" description="Helical" evidence="7">
    <location>
        <begin position="383"/>
        <end position="400"/>
    </location>
</feature>
<feature type="transmembrane region" description="Helical" evidence="7">
    <location>
        <begin position="226"/>
        <end position="252"/>
    </location>
</feature>
<feature type="transmembrane region" description="Helical" evidence="7">
    <location>
        <begin position="12"/>
        <end position="39"/>
    </location>
</feature>
<feature type="transmembrane region" description="Helical" evidence="7">
    <location>
        <begin position="264"/>
        <end position="284"/>
    </location>
</feature>
<evidence type="ECO:0000256" key="5">
    <source>
        <dbReference type="ARBA" id="ARBA00022989"/>
    </source>
</evidence>
<dbReference type="RefSeq" id="WP_164731008.1">
    <property type="nucleotide sequence ID" value="NZ_CP016379.1"/>
</dbReference>
<comment type="subcellular location">
    <subcellularLocation>
        <location evidence="1">Cell membrane</location>
        <topology evidence="1">Multi-pass membrane protein</topology>
    </subcellularLocation>
</comment>
<dbReference type="PROSITE" id="PS50850">
    <property type="entry name" value="MFS"/>
    <property type="match status" value="1"/>
</dbReference>
<keyword evidence="5 7" id="KW-1133">Transmembrane helix</keyword>
<proteinExistence type="predicted"/>
<protein>
    <recommendedName>
        <fullName evidence="8">Major facilitator superfamily (MFS) profile domain-containing protein</fullName>
    </recommendedName>
</protein>
<feature type="transmembrane region" description="Helical" evidence="7">
    <location>
        <begin position="291"/>
        <end position="309"/>
    </location>
</feature>